<comment type="caution">
    <text evidence="1">The sequence shown here is derived from an EMBL/GenBank/DDBJ whole genome shotgun (WGS) entry which is preliminary data.</text>
</comment>
<dbReference type="AlphaFoldDB" id="A0AAV3UNA5"/>
<gene>
    <name evidence="1" type="ORF">GCM10025751_44530</name>
</gene>
<dbReference type="PANTHER" id="PTHR31891">
    <property type="entry name" value="FORMAMIDASE C869.04-RELATED"/>
    <property type="match status" value="1"/>
</dbReference>
<proteinExistence type="predicted"/>
<accession>A0AAV3UNA5</accession>
<dbReference type="InterPro" id="IPR004304">
    <property type="entry name" value="FmdA_AmdA"/>
</dbReference>
<evidence type="ECO:0000313" key="2">
    <source>
        <dbReference type="Proteomes" id="UP001501729"/>
    </source>
</evidence>
<evidence type="ECO:0008006" key="3">
    <source>
        <dbReference type="Google" id="ProtNLM"/>
    </source>
</evidence>
<dbReference type="Gene3D" id="2.60.120.580">
    <property type="entry name" value="Acetamidase/Formamidase-like domains"/>
    <property type="match status" value="1"/>
</dbReference>
<keyword evidence="2" id="KW-1185">Reference proteome</keyword>
<name>A0AAV3UNA5_9EURY</name>
<dbReference type="Proteomes" id="UP001501729">
    <property type="component" value="Unassembled WGS sequence"/>
</dbReference>
<reference evidence="1 2" key="1">
    <citation type="journal article" date="2019" name="Int. J. Syst. Evol. Microbiol.">
        <title>The Global Catalogue of Microorganisms (GCM) 10K type strain sequencing project: providing services to taxonomists for standard genome sequencing and annotation.</title>
        <authorList>
            <consortium name="The Broad Institute Genomics Platform"/>
            <consortium name="The Broad Institute Genome Sequencing Center for Infectious Disease"/>
            <person name="Wu L."/>
            <person name="Ma J."/>
        </authorList>
    </citation>
    <scope>NUCLEOTIDE SEQUENCE [LARGE SCALE GENOMIC DNA]</scope>
    <source>
        <strain evidence="1 2">JCM 17504</strain>
    </source>
</reference>
<protein>
    <recommendedName>
        <fullName evidence="3">TRAM domain-containing protein</fullName>
    </recommendedName>
</protein>
<dbReference type="Pfam" id="PF03069">
    <property type="entry name" value="FmdA_AmdA"/>
    <property type="match status" value="1"/>
</dbReference>
<dbReference type="GO" id="GO:0016811">
    <property type="term" value="F:hydrolase activity, acting on carbon-nitrogen (but not peptide) bonds, in linear amides"/>
    <property type="evidence" value="ECO:0007669"/>
    <property type="project" value="InterPro"/>
</dbReference>
<organism evidence="1 2">
    <name type="scientific">Haladaptatus pallidirubidus</name>
    <dbReference type="NCBI Taxonomy" id="1008152"/>
    <lineage>
        <taxon>Archaea</taxon>
        <taxon>Methanobacteriati</taxon>
        <taxon>Methanobacteriota</taxon>
        <taxon>Stenosarchaea group</taxon>
        <taxon>Halobacteria</taxon>
        <taxon>Halobacteriales</taxon>
        <taxon>Haladaptataceae</taxon>
        <taxon>Haladaptatus</taxon>
    </lineage>
</organism>
<dbReference type="EMBL" id="BAABKX010000018">
    <property type="protein sequence ID" value="GAA5059938.1"/>
    <property type="molecule type" value="Genomic_DNA"/>
</dbReference>
<sequence length="114" mass="12168">MARQTVSHDEDGLIYEFTPDIEPVYTAESGESLTVETVDSLGGAVQEDSDFVADVPAEVNGATGPVAVEGAEPGDVLKVEIEDVRVTEDRGRVLTIPGFGLLHDSPTSRNREPE</sequence>
<dbReference type="SUPFAM" id="SSF141130">
    <property type="entry name" value="Acetamidase/Formamidase-like"/>
    <property type="match status" value="1"/>
</dbReference>
<evidence type="ECO:0000313" key="1">
    <source>
        <dbReference type="EMBL" id="GAA5059938.1"/>
    </source>
</evidence>
<dbReference type="PANTHER" id="PTHR31891:SF1">
    <property type="entry name" value="FORMAMIDASE C869.04-RELATED"/>
    <property type="match status" value="1"/>
</dbReference>